<name>A0A5E4QBF3_9NEOP</name>
<organism evidence="1 2">
    <name type="scientific">Leptidea sinapis</name>
    <dbReference type="NCBI Taxonomy" id="189913"/>
    <lineage>
        <taxon>Eukaryota</taxon>
        <taxon>Metazoa</taxon>
        <taxon>Ecdysozoa</taxon>
        <taxon>Arthropoda</taxon>
        <taxon>Hexapoda</taxon>
        <taxon>Insecta</taxon>
        <taxon>Pterygota</taxon>
        <taxon>Neoptera</taxon>
        <taxon>Endopterygota</taxon>
        <taxon>Lepidoptera</taxon>
        <taxon>Glossata</taxon>
        <taxon>Ditrysia</taxon>
        <taxon>Papilionoidea</taxon>
        <taxon>Pieridae</taxon>
        <taxon>Dismorphiinae</taxon>
        <taxon>Leptidea</taxon>
    </lineage>
</organism>
<gene>
    <name evidence="1" type="ORF">LSINAPIS_LOCUS6854</name>
</gene>
<protein>
    <submittedName>
        <fullName evidence="1">Uncharacterized protein</fullName>
    </submittedName>
</protein>
<evidence type="ECO:0000313" key="2">
    <source>
        <dbReference type="Proteomes" id="UP000324832"/>
    </source>
</evidence>
<dbReference type="EMBL" id="FZQP02002225">
    <property type="protein sequence ID" value="VVC95045.1"/>
    <property type="molecule type" value="Genomic_DNA"/>
</dbReference>
<reference evidence="1 2" key="1">
    <citation type="submission" date="2017-07" db="EMBL/GenBank/DDBJ databases">
        <authorList>
            <person name="Talla V."/>
            <person name="Backstrom N."/>
        </authorList>
    </citation>
    <scope>NUCLEOTIDE SEQUENCE [LARGE SCALE GENOMIC DNA]</scope>
</reference>
<accession>A0A5E4QBF3</accession>
<dbReference type="Proteomes" id="UP000324832">
    <property type="component" value="Unassembled WGS sequence"/>
</dbReference>
<feature type="non-terminal residue" evidence="1">
    <location>
        <position position="105"/>
    </location>
</feature>
<dbReference type="AlphaFoldDB" id="A0A5E4QBF3"/>
<proteinExistence type="predicted"/>
<keyword evidence="2" id="KW-1185">Reference proteome</keyword>
<evidence type="ECO:0000313" key="1">
    <source>
        <dbReference type="EMBL" id="VVC95045.1"/>
    </source>
</evidence>
<sequence length="105" mass="12140">MTQMMSLLTTQNENFSIIRQDILGIQNTITEIKSDMQLTKDQLEGISSKKKIVSLENDLKNLKKQINPTSSLSTEFNEQNLRRKNILIAESVSIDRDERHTFDKN</sequence>